<dbReference type="PANTHER" id="PTHR43464:SF23">
    <property type="entry name" value="JUVENILE HORMONE ACID O-METHYLTRANSFERASE"/>
    <property type="match status" value="1"/>
</dbReference>
<keyword evidence="2" id="KW-0808">Transferase</keyword>
<dbReference type="Pfam" id="PF08241">
    <property type="entry name" value="Methyltransf_11"/>
    <property type="match status" value="1"/>
</dbReference>
<dbReference type="PANTHER" id="PTHR43464">
    <property type="entry name" value="METHYLTRANSFERASE"/>
    <property type="match status" value="1"/>
</dbReference>
<dbReference type="GO" id="GO:0010420">
    <property type="term" value="F:polyprenyldihydroxybenzoate methyltransferase activity"/>
    <property type="evidence" value="ECO:0007669"/>
    <property type="project" value="TreeGrafter"/>
</dbReference>
<dbReference type="SUPFAM" id="SSF53335">
    <property type="entry name" value="S-adenosyl-L-methionine-dependent methyltransferases"/>
    <property type="match status" value="1"/>
</dbReference>
<comment type="caution">
    <text evidence="2">The sequence shown here is derived from an EMBL/GenBank/DDBJ whole genome shotgun (WGS) entry which is preliminary data.</text>
</comment>
<name>A0A2W5TWV8_CERSP</name>
<organism evidence="2 3">
    <name type="scientific">Cereibacter sphaeroides</name>
    <name type="common">Rhodobacter sphaeroides</name>
    <dbReference type="NCBI Taxonomy" id="1063"/>
    <lineage>
        <taxon>Bacteria</taxon>
        <taxon>Pseudomonadati</taxon>
        <taxon>Pseudomonadota</taxon>
        <taxon>Alphaproteobacteria</taxon>
        <taxon>Rhodobacterales</taxon>
        <taxon>Paracoccaceae</taxon>
        <taxon>Cereibacter</taxon>
    </lineage>
</organism>
<dbReference type="EMBL" id="QFQS01000008">
    <property type="protein sequence ID" value="PZQ95273.1"/>
    <property type="molecule type" value="Genomic_DNA"/>
</dbReference>
<evidence type="ECO:0000313" key="3">
    <source>
        <dbReference type="Proteomes" id="UP000248975"/>
    </source>
</evidence>
<evidence type="ECO:0000313" key="2">
    <source>
        <dbReference type="EMBL" id="PZQ95273.1"/>
    </source>
</evidence>
<dbReference type="Gene3D" id="3.40.50.150">
    <property type="entry name" value="Vaccinia Virus protein VP39"/>
    <property type="match status" value="1"/>
</dbReference>
<accession>A0A2W5TWV8</accession>
<reference evidence="2 3" key="1">
    <citation type="submission" date="2017-08" db="EMBL/GenBank/DDBJ databases">
        <title>Infants hospitalized years apart are colonized by the same room-sourced microbial strains.</title>
        <authorList>
            <person name="Brooks B."/>
            <person name="Olm M.R."/>
            <person name="Firek B.A."/>
            <person name="Baker R."/>
            <person name="Thomas B.C."/>
            <person name="Morowitz M.J."/>
            <person name="Banfield J.F."/>
        </authorList>
    </citation>
    <scope>NUCLEOTIDE SEQUENCE [LARGE SCALE GENOMIC DNA]</scope>
    <source>
        <strain evidence="2">S2_003_000_R2_11</strain>
    </source>
</reference>
<sequence>MTGAAVRDSYGDTSTSAAKARYDAWANHYEADLMAAGYRLPWIFATVACAFLPSATTPILDAGCGTGMQFEPLHLLGYRGITGIDMSQPMLDFAQGKGLYDQLIQATLGEALPFATDAFAATLCCGVITPGHAPAHALDELVRVTKRGGILIFSLRDDFGQLPDYPAHRDQLYQKGSLREIFKTEAFASLPIGEPKVRHRVHVCEVVA</sequence>
<feature type="domain" description="Methyltransferase type 11" evidence="1">
    <location>
        <begin position="60"/>
        <end position="153"/>
    </location>
</feature>
<dbReference type="InterPro" id="IPR029063">
    <property type="entry name" value="SAM-dependent_MTases_sf"/>
</dbReference>
<dbReference type="CDD" id="cd02440">
    <property type="entry name" value="AdoMet_MTases"/>
    <property type="match status" value="1"/>
</dbReference>
<keyword evidence="2" id="KW-0489">Methyltransferase</keyword>
<evidence type="ECO:0000259" key="1">
    <source>
        <dbReference type="Pfam" id="PF08241"/>
    </source>
</evidence>
<proteinExistence type="predicted"/>
<gene>
    <name evidence="2" type="ORF">DI533_19580</name>
</gene>
<protein>
    <submittedName>
        <fullName evidence="2">Class I SAM-dependent methyltransferase</fullName>
    </submittedName>
</protein>
<dbReference type="GO" id="GO:0032259">
    <property type="term" value="P:methylation"/>
    <property type="evidence" value="ECO:0007669"/>
    <property type="project" value="UniProtKB-KW"/>
</dbReference>
<dbReference type="Proteomes" id="UP000248975">
    <property type="component" value="Unassembled WGS sequence"/>
</dbReference>
<dbReference type="AlphaFoldDB" id="A0A2W5TWV8"/>
<dbReference type="InterPro" id="IPR013216">
    <property type="entry name" value="Methyltransf_11"/>
</dbReference>